<dbReference type="InterPro" id="IPR015892">
    <property type="entry name" value="Carbonic_anhydrase_CS"/>
</dbReference>
<dbReference type="InterPro" id="IPR036874">
    <property type="entry name" value="Carbonic_anhydrase_sf"/>
</dbReference>
<dbReference type="EMBL" id="BAAATJ010000020">
    <property type="protein sequence ID" value="GAA2408238.1"/>
    <property type="molecule type" value="Genomic_DNA"/>
</dbReference>
<dbReference type="PROSITE" id="PS00705">
    <property type="entry name" value="PROK_CO2_ANHYDRASE_2"/>
    <property type="match status" value="1"/>
</dbReference>
<keyword evidence="6 9" id="KW-0456">Lyase</keyword>
<evidence type="ECO:0000256" key="4">
    <source>
        <dbReference type="ARBA" id="ARBA00022723"/>
    </source>
</evidence>
<evidence type="ECO:0000256" key="3">
    <source>
        <dbReference type="ARBA" id="ARBA00012925"/>
    </source>
</evidence>
<dbReference type="Pfam" id="PF00484">
    <property type="entry name" value="Pro_CA"/>
    <property type="match status" value="1"/>
</dbReference>
<gene>
    <name evidence="10" type="ORF">GCM10010420_40590</name>
</gene>
<evidence type="ECO:0000313" key="10">
    <source>
        <dbReference type="EMBL" id="GAA2408238.1"/>
    </source>
</evidence>
<evidence type="ECO:0000256" key="5">
    <source>
        <dbReference type="ARBA" id="ARBA00022833"/>
    </source>
</evidence>
<evidence type="ECO:0000256" key="8">
    <source>
        <dbReference type="ARBA" id="ARBA00048348"/>
    </source>
</evidence>
<organism evidence="10 11">
    <name type="scientific">Streptomyces glaucosporus</name>
    <dbReference type="NCBI Taxonomy" id="284044"/>
    <lineage>
        <taxon>Bacteria</taxon>
        <taxon>Bacillati</taxon>
        <taxon>Actinomycetota</taxon>
        <taxon>Actinomycetes</taxon>
        <taxon>Kitasatosporales</taxon>
        <taxon>Streptomycetaceae</taxon>
        <taxon>Streptomyces</taxon>
    </lineage>
</organism>
<keyword evidence="11" id="KW-1185">Reference proteome</keyword>
<comment type="catalytic activity">
    <reaction evidence="8 9">
        <text>hydrogencarbonate + H(+) = CO2 + H2O</text>
        <dbReference type="Rhea" id="RHEA:10748"/>
        <dbReference type="ChEBI" id="CHEBI:15377"/>
        <dbReference type="ChEBI" id="CHEBI:15378"/>
        <dbReference type="ChEBI" id="CHEBI:16526"/>
        <dbReference type="ChEBI" id="CHEBI:17544"/>
        <dbReference type="EC" id="4.2.1.1"/>
    </reaction>
</comment>
<comment type="similarity">
    <text evidence="2 9">Belongs to the beta-class carbonic anhydrase family.</text>
</comment>
<dbReference type="InterPro" id="IPR001765">
    <property type="entry name" value="Carbonic_anhydrase"/>
</dbReference>
<evidence type="ECO:0000256" key="2">
    <source>
        <dbReference type="ARBA" id="ARBA00006217"/>
    </source>
</evidence>
<dbReference type="EC" id="4.2.1.1" evidence="3 9"/>
<evidence type="ECO:0000313" key="11">
    <source>
        <dbReference type="Proteomes" id="UP001500058"/>
    </source>
</evidence>
<dbReference type="Gene3D" id="3.40.1050.10">
    <property type="entry name" value="Carbonic anhydrase"/>
    <property type="match status" value="1"/>
</dbReference>
<evidence type="ECO:0000256" key="9">
    <source>
        <dbReference type="RuleBase" id="RU003956"/>
    </source>
</evidence>
<evidence type="ECO:0000256" key="6">
    <source>
        <dbReference type="ARBA" id="ARBA00023239"/>
    </source>
</evidence>
<dbReference type="PROSITE" id="PS00704">
    <property type="entry name" value="PROK_CO2_ANHYDRASE_1"/>
    <property type="match status" value="1"/>
</dbReference>
<keyword evidence="4" id="KW-0479">Metal-binding</keyword>
<dbReference type="PANTHER" id="PTHR11002:SF76">
    <property type="entry name" value="CARBONIC ANHYDRASE"/>
    <property type="match status" value="1"/>
</dbReference>
<sequence>MQNFIDHARSLGERIAAVPEDRERFGRLASGQFPQALFITCSDSRVIPSLITGARPGELFELRTAGNAVPRHGEQPTGEAATVEYAVGVLGVPDIIVCGHSHCGAVGARVRGEDLAAVPAVAGWLGRQLPEELGELSEEGGAELTAAVQRNVREQLERLRGYPCVAERLEAGRLRLHGWFYAVDTGLVLAHRPSVDAFLPL</sequence>
<dbReference type="SUPFAM" id="SSF53056">
    <property type="entry name" value="beta-carbonic anhydrase, cab"/>
    <property type="match status" value="1"/>
</dbReference>
<dbReference type="RefSeq" id="WP_344632502.1">
    <property type="nucleotide sequence ID" value="NZ_BAAATJ010000020.1"/>
</dbReference>
<comment type="caution">
    <text evidence="10">The sequence shown here is derived from an EMBL/GenBank/DDBJ whole genome shotgun (WGS) entry which is preliminary data.</text>
</comment>
<keyword evidence="5 9" id="KW-0862">Zinc</keyword>
<name>A0ABN3ILS7_9ACTN</name>
<comment type="function">
    <text evidence="9">Reversible hydration of carbon dioxide.</text>
</comment>
<proteinExistence type="inferred from homology"/>
<evidence type="ECO:0000256" key="7">
    <source>
        <dbReference type="ARBA" id="ARBA00024993"/>
    </source>
</evidence>
<comment type="function">
    <text evidence="7">Catalyzes the reversible hydration of carbon dioxide to form bicarbonate.</text>
</comment>
<dbReference type="SMART" id="SM00947">
    <property type="entry name" value="Pro_CA"/>
    <property type="match status" value="1"/>
</dbReference>
<protein>
    <recommendedName>
        <fullName evidence="3 9">Carbonic anhydrase</fullName>
        <ecNumber evidence="3 9">4.2.1.1</ecNumber>
    </recommendedName>
    <alternativeName>
        <fullName evidence="9">Carbonate dehydratase</fullName>
    </alternativeName>
</protein>
<comment type="cofactor">
    <cofactor evidence="1">
        <name>Zn(2+)</name>
        <dbReference type="ChEBI" id="CHEBI:29105"/>
    </cofactor>
</comment>
<dbReference type="Proteomes" id="UP001500058">
    <property type="component" value="Unassembled WGS sequence"/>
</dbReference>
<reference evidence="10 11" key="1">
    <citation type="journal article" date="2019" name="Int. J. Syst. Evol. Microbiol.">
        <title>The Global Catalogue of Microorganisms (GCM) 10K type strain sequencing project: providing services to taxonomists for standard genome sequencing and annotation.</title>
        <authorList>
            <consortium name="The Broad Institute Genomics Platform"/>
            <consortium name="The Broad Institute Genome Sequencing Center for Infectious Disease"/>
            <person name="Wu L."/>
            <person name="Ma J."/>
        </authorList>
    </citation>
    <scope>NUCLEOTIDE SEQUENCE [LARGE SCALE GENOMIC DNA]</scope>
    <source>
        <strain evidence="10 11">JCM 6921</strain>
    </source>
</reference>
<dbReference type="PANTHER" id="PTHR11002">
    <property type="entry name" value="CARBONIC ANHYDRASE"/>
    <property type="match status" value="1"/>
</dbReference>
<accession>A0ABN3ILS7</accession>
<evidence type="ECO:0000256" key="1">
    <source>
        <dbReference type="ARBA" id="ARBA00001947"/>
    </source>
</evidence>